<dbReference type="GO" id="GO:0005840">
    <property type="term" value="C:ribosome"/>
    <property type="evidence" value="ECO:0007669"/>
    <property type="project" value="UniProtKB-KW"/>
</dbReference>
<dbReference type="RefSeq" id="WP_346759802.1">
    <property type="nucleotide sequence ID" value="NZ_JAUJEB010000004.1"/>
</dbReference>
<dbReference type="EC" id="3.1.-.-" evidence="2"/>
<sequence length="323" mass="36996">MMKRITLKFYFTFFLLLMVLISCEKKTVPEAAILVNKRVLFLGNSITNQGGYVSYIEYYLRKQFPADRIDIISIGLSSETVSCLSELAHPFPRPCLRERLERALQKIKPDIVVACYGMNDGIYHPQSPDRMERFREGIHHLLQQINGVGAKAILMSPPVFDPLPLAERVVDDGATDFSYLHPYENYDSVLGDYSEWLQSLNDADIRVIDVHGPMKAQIMTLRSQNPSFSYSTDGIHPSASGHLFIAQQFLKSFGYTFDQDIKTLADSVESDNLFQLVDARRKLRSEGWLKFVGYIRKDTVKQDHIDDIEMEVARLDREISTKK</sequence>
<organism evidence="2 3">
    <name type="scientific">Agaribacillus aureus</name>
    <dbReference type="NCBI Taxonomy" id="3051825"/>
    <lineage>
        <taxon>Bacteria</taxon>
        <taxon>Pseudomonadati</taxon>
        <taxon>Bacteroidota</taxon>
        <taxon>Cytophagia</taxon>
        <taxon>Cytophagales</taxon>
        <taxon>Splendidivirgaceae</taxon>
        <taxon>Agaribacillus</taxon>
    </lineage>
</organism>
<keyword evidence="2" id="KW-0689">Ribosomal protein</keyword>
<dbReference type="Pfam" id="PF13472">
    <property type="entry name" value="Lipase_GDSL_2"/>
    <property type="match status" value="1"/>
</dbReference>
<keyword evidence="2" id="KW-0687">Ribonucleoprotein</keyword>
<comment type="caution">
    <text evidence="2">The sequence shown here is derived from an EMBL/GenBank/DDBJ whole genome shotgun (WGS) entry which is preliminary data.</text>
</comment>
<reference evidence="2" key="1">
    <citation type="submission" date="2023-06" db="EMBL/GenBank/DDBJ databases">
        <title>Genomic of Agaribacillus aureum.</title>
        <authorList>
            <person name="Wang G."/>
        </authorList>
    </citation>
    <scope>NUCLEOTIDE SEQUENCE</scope>
    <source>
        <strain evidence="2">BMA12</strain>
    </source>
</reference>
<keyword evidence="2" id="KW-0378">Hydrolase</keyword>
<feature type="domain" description="SGNH hydrolase-type esterase" evidence="1">
    <location>
        <begin position="41"/>
        <end position="242"/>
    </location>
</feature>
<name>A0ABT8L9N9_9BACT</name>
<dbReference type="Gene3D" id="3.40.50.1110">
    <property type="entry name" value="SGNH hydrolase"/>
    <property type="match status" value="1"/>
</dbReference>
<gene>
    <name evidence="2" type="ORF">QQ020_20480</name>
</gene>
<proteinExistence type="predicted"/>
<dbReference type="EMBL" id="JAUJEB010000004">
    <property type="protein sequence ID" value="MDN5214469.1"/>
    <property type="molecule type" value="Genomic_DNA"/>
</dbReference>
<dbReference type="PANTHER" id="PTHR30383:SF5">
    <property type="entry name" value="SGNH HYDROLASE-TYPE ESTERASE DOMAIN-CONTAINING PROTEIN"/>
    <property type="match status" value="1"/>
</dbReference>
<dbReference type="PANTHER" id="PTHR30383">
    <property type="entry name" value="THIOESTERASE 1/PROTEASE 1/LYSOPHOSPHOLIPASE L1"/>
    <property type="match status" value="1"/>
</dbReference>
<keyword evidence="3" id="KW-1185">Reference proteome</keyword>
<dbReference type="CDD" id="cd01834">
    <property type="entry name" value="SGNH_hydrolase_like_2"/>
    <property type="match status" value="1"/>
</dbReference>
<accession>A0ABT8L9N9</accession>
<evidence type="ECO:0000259" key="1">
    <source>
        <dbReference type="Pfam" id="PF13472"/>
    </source>
</evidence>
<dbReference type="InterPro" id="IPR013830">
    <property type="entry name" value="SGNH_hydro"/>
</dbReference>
<dbReference type="InterPro" id="IPR036514">
    <property type="entry name" value="SGNH_hydro_sf"/>
</dbReference>
<dbReference type="InterPro" id="IPR051532">
    <property type="entry name" value="Ester_Hydrolysis_Enzymes"/>
</dbReference>
<evidence type="ECO:0000313" key="3">
    <source>
        <dbReference type="Proteomes" id="UP001172083"/>
    </source>
</evidence>
<protein>
    <submittedName>
        <fullName evidence="2">SGNH/GDSL hydrolase family protein</fullName>
        <ecNumber evidence="2">3.1.-.-</ecNumber>
    </submittedName>
</protein>
<dbReference type="GO" id="GO:0016787">
    <property type="term" value="F:hydrolase activity"/>
    <property type="evidence" value="ECO:0007669"/>
    <property type="project" value="UniProtKB-KW"/>
</dbReference>
<dbReference type="SUPFAM" id="SSF52266">
    <property type="entry name" value="SGNH hydrolase"/>
    <property type="match status" value="1"/>
</dbReference>
<dbReference type="Proteomes" id="UP001172083">
    <property type="component" value="Unassembled WGS sequence"/>
</dbReference>
<dbReference type="PROSITE" id="PS51257">
    <property type="entry name" value="PROKAR_LIPOPROTEIN"/>
    <property type="match status" value="1"/>
</dbReference>
<evidence type="ECO:0000313" key="2">
    <source>
        <dbReference type="EMBL" id="MDN5214469.1"/>
    </source>
</evidence>